<evidence type="ECO:0000256" key="1">
    <source>
        <dbReference type="ARBA" id="ARBA00004123"/>
    </source>
</evidence>
<dbReference type="NCBIfam" id="TIGR01053">
    <property type="entry name" value="LSD1"/>
    <property type="match status" value="3"/>
</dbReference>
<evidence type="ECO:0000313" key="4">
    <source>
        <dbReference type="EMBL" id="KAJ4838134.1"/>
    </source>
</evidence>
<proteinExistence type="predicted"/>
<dbReference type="EMBL" id="JAKUCV010003644">
    <property type="protein sequence ID" value="KAJ4838134.1"/>
    <property type="molecule type" value="Genomic_DNA"/>
</dbReference>
<dbReference type="PANTHER" id="PTHR31747:SF3">
    <property type="entry name" value="PROTEIN LSD1"/>
    <property type="match status" value="1"/>
</dbReference>
<dbReference type="Pfam" id="PF06943">
    <property type="entry name" value="zf-LSD1"/>
    <property type="match status" value="3"/>
</dbReference>
<dbReference type="InterPro" id="IPR040319">
    <property type="entry name" value="LSD1-like"/>
</dbReference>
<evidence type="ECO:0000256" key="2">
    <source>
        <dbReference type="ARBA" id="ARBA00023242"/>
    </source>
</evidence>
<feature type="domain" description="Zinc finger LSD1-type" evidence="3">
    <location>
        <begin position="46"/>
        <end position="70"/>
    </location>
</feature>
<feature type="domain" description="Zinc finger LSD1-type" evidence="3">
    <location>
        <begin position="7"/>
        <end position="31"/>
    </location>
</feature>
<dbReference type="GO" id="GO:0005634">
    <property type="term" value="C:nucleus"/>
    <property type="evidence" value="ECO:0007669"/>
    <property type="project" value="UniProtKB-SubCell"/>
</dbReference>
<gene>
    <name evidence="4" type="primary">LSD1_2</name>
    <name evidence="4" type="ORF">Tsubulata_037573</name>
</gene>
<keyword evidence="2" id="KW-0539">Nucleus</keyword>
<name>A0A9Q0FWR2_9ROSI</name>
<dbReference type="OrthoDB" id="5594417at2759"/>
<keyword evidence="5" id="KW-1185">Reference proteome</keyword>
<reference evidence="4" key="1">
    <citation type="submission" date="2022-02" db="EMBL/GenBank/DDBJ databases">
        <authorList>
            <person name="Henning P.M."/>
            <person name="McCubbin A.G."/>
            <person name="Shore J.S."/>
        </authorList>
    </citation>
    <scope>NUCLEOTIDE SEQUENCE</scope>
    <source>
        <strain evidence="4">F60SS</strain>
        <tissue evidence="4">Leaves</tissue>
    </source>
</reference>
<dbReference type="InterPro" id="IPR005735">
    <property type="entry name" value="Znf_LSD1"/>
</dbReference>
<evidence type="ECO:0000313" key="5">
    <source>
        <dbReference type="Proteomes" id="UP001141552"/>
    </source>
</evidence>
<evidence type="ECO:0000259" key="3">
    <source>
        <dbReference type="Pfam" id="PF06943"/>
    </source>
</evidence>
<dbReference type="Proteomes" id="UP001141552">
    <property type="component" value="Unassembled WGS sequence"/>
</dbReference>
<reference evidence="4" key="2">
    <citation type="journal article" date="2023" name="Plants (Basel)">
        <title>Annotation of the Turnera subulata (Passifloraceae) Draft Genome Reveals the S-Locus Evolved after the Divergence of Turneroideae from Passifloroideae in a Stepwise Manner.</title>
        <authorList>
            <person name="Henning P.M."/>
            <person name="Roalson E.H."/>
            <person name="Mir W."/>
            <person name="McCubbin A.G."/>
            <person name="Shore J.S."/>
        </authorList>
    </citation>
    <scope>NUCLEOTIDE SEQUENCE</scope>
    <source>
        <strain evidence="4">F60SS</strain>
    </source>
</reference>
<accession>A0A9Q0FWR2</accession>
<comment type="caution">
    <text evidence="4">The sequence shown here is derived from an EMBL/GenBank/DDBJ whole genome shotgun (WGS) entry which is preliminary data.</text>
</comment>
<organism evidence="4 5">
    <name type="scientific">Turnera subulata</name>
    <dbReference type="NCBI Taxonomy" id="218843"/>
    <lineage>
        <taxon>Eukaryota</taxon>
        <taxon>Viridiplantae</taxon>
        <taxon>Streptophyta</taxon>
        <taxon>Embryophyta</taxon>
        <taxon>Tracheophyta</taxon>
        <taxon>Spermatophyta</taxon>
        <taxon>Magnoliopsida</taxon>
        <taxon>eudicotyledons</taxon>
        <taxon>Gunneridae</taxon>
        <taxon>Pentapetalae</taxon>
        <taxon>rosids</taxon>
        <taxon>fabids</taxon>
        <taxon>Malpighiales</taxon>
        <taxon>Passifloraceae</taxon>
        <taxon>Turnera</taxon>
    </lineage>
</organism>
<sequence>MQNQLVCSGCRNILVYQRGASNVCCALCSTITAVPPPGMEMAQLICGGCRILLMHARGATTVRCSCCHTMNLTPEGSSQVAHINCENCRTTLMFPNGAPSVKCSLCHYVSNVNMANVRLPVPAHRPTGGTIPSTSTSLNQTVVVENPMSVDETGKLMTNVVVGVTTVKK</sequence>
<dbReference type="PANTHER" id="PTHR31747">
    <property type="entry name" value="PROTEIN LSD1"/>
    <property type="match status" value="1"/>
</dbReference>
<protein>
    <submittedName>
        <fullName evidence="4">Histone demethylase SWIRM1</fullName>
    </submittedName>
</protein>
<dbReference type="AlphaFoldDB" id="A0A9Q0FWR2"/>
<comment type="subcellular location">
    <subcellularLocation>
        <location evidence="1">Nucleus</location>
    </subcellularLocation>
</comment>
<feature type="domain" description="Zinc finger LSD1-type" evidence="3">
    <location>
        <begin position="85"/>
        <end position="109"/>
    </location>
</feature>